<evidence type="ECO:0000313" key="7">
    <source>
        <dbReference type="EMBL" id="HHM67331.1"/>
    </source>
</evidence>
<dbReference type="SUPFAM" id="SSF52540">
    <property type="entry name" value="P-loop containing nucleoside triphosphate hydrolases"/>
    <property type="match status" value="1"/>
</dbReference>
<dbReference type="GO" id="GO:0005524">
    <property type="term" value="F:ATP binding"/>
    <property type="evidence" value="ECO:0007669"/>
    <property type="project" value="UniProtKB-UniRule"/>
</dbReference>
<keyword evidence="4 5" id="KW-0067">ATP-binding</keyword>
<dbReference type="GO" id="GO:0031297">
    <property type="term" value="P:replication fork processing"/>
    <property type="evidence" value="ECO:0007669"/>
    <property type="project" value="TreeGrafter"/>
</dbReference>
<evidence type="ECO:0000259" key="6">
    <source>
        <dbReference type="PROSITE" id="PS51198"/>
    </source>
</evidence>
<feature type="domain" description="UvrD-like helicase ATP-binding" evidence="6">
    <location>
        <begin position="3"/>
        <end position="289"/>
    </location>
</feature>
<dbReference type="InterPro" id="IPR000212">
    <property type="entry name" value="DNA_helicase_UvrD/REP"/>
</dbReference>
<keyword evidence="1 5" id="KW-0547">Nucleotide-binding</keyword>
<gene>
    <name evidence="7" type="ORF">ENM28_01165</name>
</gene>
<dbReference type="InterPro" id="IPR014016">
    <property type="entry name" value="UvrD-like_ATP-bd"/>
</dbReference>
<organism evidence="7">
    <name type="scientific">Thermus caliditerrae</name>
    <dbReference type="NCBI Taxonomy" id="1330700"/>
    <lineage>
        <taxon>Bacteria</taxon>
        <taxon>Thermotogati</taxon>
        <taxon>Deinococcota</taxon>
        <taxon>Deinococci</taxon>
        <taxon>Thermales</taxon>
        <taxon>Thermaceae</taxon>
        <taxon>Thermus</taxon>
    </lineage>
</organism>
<reference evidence="7" key="1">
    <citation type="journal article" date="2020" name="mSystems">
        <title>Genome- and Community-Level Interaction Insights into Carbon Utilization and Element Cycling Functions of Hydrothermarchaeota in Hydrothermal Sediment.</title>
        <authorList>
            <person name="Zhou Z."/>
            <person name="Liu Y."/>
            <person name="Xu W."/>
            <person name="Pan J."/>
            <person name="Luo Z.H."/>
            <person name="Li M."/>
        </authorList>
    </citation>
    <scope>NUCLEOTIDE SEQUENCE [LARGE SCALE GENOMIC DNA]</scope>
    <source>
        <strain evidence="7">SpSt-1071</strain>
    </source>
</reference>
<evidence type="ECO:0000256" key="5">
    <source>
        <dbReference type="PROSITE-ProRule" id="PRU00560"/>
    </source>
</evidence>
<dbReference type="InterPro" id="IPR027417">
    <property type="entry name" value="P-loop_NTPase"/>
</dbReference>
<dbReference type="EMBL" id="DRXE01000040">
    <property type="protein sequence ID" value="HHM67331.1"/>
    <property type="molecule type" value="Genomic_DNA"/>
</dbReference>
<dbReference type="Pfam" id="PF13538">
    <property type="entry name" value="UvrD_C_2"/>
    <property type="match status" value="1"/>
</dbReference>
<dbReference type="GO" id="GO:0003677">
    <property type="term" value="F:DNA binding"/>
    <property type="evidence" value="ECO:0007669"/>
    <property type="project" value="InterPro"/>
</dbReference>
<dbReference type="PROSITE" id="PS51198">
    <property type="entry name" value="UVRD_HELICASE_ATP_BIND"/>
    <property type="match status" value="1"/>
</dbReference>
<sequence length="466" mass="51122">MKLTEGQQEAVERAQKGGSFKVVAMAGAGKTTTLRAIAEALPGPILYLAFNSSVAREARTKFPNNTVVSTLHSLAFRNFLKDRPEMLLKFEERAGVILVKDIMEYLDLPQELYGIPRFGLASAVKATLERFLTSAEPAPTPDMVPGTLLSLVEEKRKPKLTAAVLGFTQAAWEAMRNPGHPMPLSHEGYVRLWAEAGAPGLDRFHTVLVDEAQDLSPSLMNPLLAYYQKGGQVIAVGDPNQAIYGWRGAVDALTRLPGEEVYLPESFRFGPEVAGYAQAILEAKGWRGPALKGLGGPSKVVRGVGLPRAGTAWLYRTNAGVVKMAAELAAKGYGIEVVGGLEATAKLIEAGVELMEGKRPKHPELAVFKDYREFWQAADMDPNLKSLRNLLDRYGKRSLDLVKEAQKGTKKKRVDYILSTTHKAKGLEWDSVLLGDDYPDSDAGEELNLRYVAATRARRVLDVRHW</sequence>
<accession>A0A7C5VH12</accession>
<dbReference type="Pfam" id="PF00580">
    <property type="entry name" value="UvrD-helicase"/>
    <property type="match status" value="1"/>
</dbReference>
<proteinExistence type="predicted"/>
<comment type="caution">
    <text evidence="7">The sequence shown here is derived from an EMBL/GenBank/DDBJ whole genome shotgun (WGS) entry which is preliminary data.</text>
</comment>
<keyword evidence="2 5" id="KW-0378">Hydrolase</keyword>
<feature type="binding site" evidence="5">
    <location>
        <begin position="24"/>
        <end position="31"/>
    </location>
    <ligand>
        <name>ATP</name>
        <dbReference type="ChEBI" id="CHEBI:30616"/>
    </ligand>
</feature>
<evidence type="ECO:0000256" key="1">
    <source>
        <dbReference type="ARBA" id="ARBA00022741"/>
    </source>
</evidence>
<dbReference type="GO" id="GO:0043138">
    <property type="term" value="F:3'-5' DNA helicase activity"/>
    <property type="evidence" value="ECO:0007669"/>
    <property type="project" value="UniProtKB-EC"/>
</dbReference>
<evidence type="ECO:0000256" key="2">
    <source>
        <dbReference type="ARBA" id="ARBA00022801"/>
    </source>
</evidence>
<dbReference type="GO" id="GO:0000724">
    <property type="term" value="P:double-strand break repair via homologous recombination"/>
    <property type="evidence" value="ECO:0007669"/>
    <property type="project" value="TreeGrafter"/>
</dbReference>
<evidence type="ECO:0000256" key="4">
    <source>
        <dbReference type="ARBA" id="ARBA00022840"/>
    </source>
</evidence>
<keyword evidence="3 5" id="KW-0347">Helicase</keyword>
<dbReference type="Gene3D" id="3.40.50.300">
    <property type="entry name" value="P-loop containing nucleotide triphosphate hydrolases"/>
    <property type="match status" value="2"/>
</dbReference>
<name>A0A7C5VH12_9DEIN</name>
<dbReference type="GO" id="GO:0016787">
    <property type="term" value="F:hydrolase activity"/>
    <property type="evidence" value="ECO:0007669"/>
    <property type="project" value="UniProtKB-UniRule"/>
</dbReference>
<dbReference type="InterPro" id="IPR027785">
    <property type="entry name" value="UvrD-like_helicase_C"/>
</dbReference>
<dbReference type="PANTHER" id="PTHR11070">
    <property type="entry name" value="UVRD / RECB / PCRA DNA HELICASE FAMILY MEMBER"/>
    <property type="match status" value="1"/>
</dbReference>
<dbReference type="PANTHER" id="PTHR11070:SF30">
    <property type="entry name" value="F-BOX DNA HELICASE 1"/>
    <property type="match status" value="1"/>
</dbReference>
<dbReference type="AlphaFoldDB" id="A0A7C5VH12"/>
<evidence type="ECO:0000256" key="3">
    <source>
        <dbReference type="ARBA" id="ARBA00022806"/>
    </source>
</evidence>
<protein>
    <recommendedName>
        <fullName evidence="6">UvrD-like helicase ATP-binding domain-containing protein</fullName>
    </recommendedName>
</protein>